<dbReference type="KEGG" id="sla:SERLADRAFT_435308"/>
<accession>F8NNA3</accession>
<proteinExistence type="predicted"/>
<dbReference type="AlphaFoldDB" id="F8NNA3"/>
<organism>
    <name type="scientific">Serpula lacrymans var. lacrymans (strain S7.9)</name>
    <name type="common">Dry rot fungus</name>
    <dbReference type="NCBI Taxonomy" id="578457"/>
    <lineage>
        <taxon>Eukaryota</taxon>
        <taxon>Fungi</taxon>
        <taxon>Dikarya</taxon>
        <taxon>Basidiomycota</taxon>
        <taxon>Agaricomycotina</taxon>
        <taxon>Agaricomycetes</taxon>
        <taxon>Agaricomycetidae</taxon>
        <taxon>Boletales</taxon>
        <taxon>Coniophorineae</taxon>
        <taxon>Serpulaceae</taxon>
        <taxon>Serpula</taxon>
    </lineage>
</organism>
<feature type="region of interest" description="Disordered" evidence="1">
    <location>
        <begin position="156"/>
        <end position="213"/>
    </location>
</feature>
<protein>
    <submittedName>
        <fullName evidence="2">Uncharacterized protein</fullName>
    </submittedName>
</protein>
<dbReference type="Proteomes" id="UP000008064">
    <property type="component" value="Unassembled WGS sequence"/>
</dbReference>
<gene>
    <name evidence="2" type="ORF">SERLADRAFT_435308</name>
</gene>
<reference evidence="2" key="1">
    <citation type="submission" date="2011-04" db="EMBL/GenBank/DDBJ databases">
        <title>Evolution of plant cell wall degrading machinery underlies the functional diversity of forest fungi.</title>
        <authorList>
            <consortium name="US DOE Joint Genome Institute (JGI-PGF)"/>
            <person name="Eastwood D.C."/>
            <person name="Floudas D."/>
            <person name="Binder M."/>
            <person name="Majcherczyk A."/>
            <person name="Schneider P."/>
            <person name="Aerts A."/>
            <person name="Asiegbu F.O."/>
            <person name="Baker S.E."/>
            <person name="Barry K."/>
            <person name="Bendiksby M."/>
            <person name="Blumentritt M."/>
            <person name="Coutinho P.M."/>
            <person name="Cullen D."/>
            <person name="Cullen D."/>
            <person name="Gathman A."/>
            <person name="Goodell B."/>
            <person name="Henrissat B."/>
            <person name="Ihrmark K."/>
            <person name="Kauserud H."/>
            <person name="Kohler A."/>
            <person name="LaButti K."/>
            <person name="Lapidus A."/>
            <person name="Lavin J.L."/>
            <person name="Lee Y.-H."/>
            <person name="Lindquist E."/>
            <person name="Lilly W."/>
            <person name="Lucas S."/>
            <person name="Morin E."/>
            <person name="Murat C."/>
            <person name="Oguiza J.A."/>
            <person name="Park J."/>
            <person name="Pisabarro A.G."/>
            <person name="Riley R."/>
            <person name="Rosling A."/>
            <person name="Salamov A."/>
            <person name="Schmidt O."/>
            <person name="Schmutz J."/>
            <person name="Skrede I."/>
            <person name="Stenlid J."/>
            <person name="Wiebenga A."/>
            <person name="Xie X."/>
            <person name="Kues U."/>
            <person name="Hibbett D.S."/>
            <person name="Hoffmeister D."/>
            <person name="Hogberg N."/>
            <person name="Martin F."/>
            <person name="Grigoriev I.V."/>
            <person name="Watkinson S.C."/>
        </authorList>
    </citation>
    <scope>NUCLEOTIDE SEQUENCE</scope>
    <source>
        <strain evidence="2">S7.9</strain>
    </source>
</reference>
<dbReference type="EMBL" id="GL945431">
    <property type="protein sequence ID" value="EGO27533.1"/>
    <property type="molecule type" value="Genomic_DNA"/>
</dbReference>
<dbReference type="OrthoDB" id="2685617at2759"/>
<feature type="compositionally biased region" description="Low complexity" evidence="1">
    <location>
        <begin position="159"/>
        <end position="178"/>
    </location>
</feature>
<dbReference type="GeneID" id="18814525"/>
<feature type="region of interest" description="Disordered" evidence="1">
    <location>
        <begin position="107"/>
        <end position="137"/>
    </location>
</feature>
<sequence length="221" mass="23889">MNSDAAPATVKFQCNLPFALLSVSPALASLHASRARLLLPDSASNSNSTQCSKCGAYLLDGQGTVRITRTHKKRRRVRGQDDDNHRQISMLCHRCGYCDRIPFKSTAPNAFPQTRKPKAHPPRSENIPSKASSPPAEVLPLTPQVSSSPISAIVAPTQATVSSTPARRAATAPDASARIKARPKQKSGLQEMLMRNKKREAEEKSKKSIPQNTLAAFLSGL</sequence>
<evidence type="ECO:0000256" key="1">
    <source>
        <dbReference type="SAM" id="MobiDB-lite"/>
    </source>
</evidence>
<name>F8NNA3_SERL9</name>
<evidence type="ECO:0000313" key="2">
    <source>
        <dbReference type="EMBL" id="EGO27533.1"/>
    </source>
</evidence>
<dbReference type="HOGENOM" id="CLU_095410_0_0_1"/>
<dbReference type="RefSeq" id="XP_007315624.1">
    <property type="nucleotide sequence ID" value="XM_007315562.1"/>
</dbReference>